<dbReference type="Proteomes" id="UP000501128">
    <property type="component" value="Chromosome"/>
</dbReference>
<dbReference type="RefSeq" id="WP_169552561.1">
    <property type="nucleotide sequence ID" value="NZ_CP051677.1"/>
</dbReference>
<gene>
    <name evidence="1" type="ORF">HH216_20855</name>
</gene>
<sequence>MRHTLYATALLLSVAQLTYGQDTPSAYADATYQYSDNVLNGTARFRGIGGNHAALGGDASNLFGNPAGLGFYNRSEFSISPSFNGANNRSSFLGSQTTGSQGNVSIGQLSVIFAGRDNGPDNRRFRRSSFGISYSQALNFQDYYNAIGQNNNRNSSILQTYVNSANSAGYTGAALNDLYDFNTNQADNAAAAAYQLYLIDPTATGANTSGPPYSRADANTAKLQQATISRSGASSQWTLAYAGNFDDKLYIGGSLGITRLRFNSTFMFTETPINGSSFNNYSQTNTLTATGTGINATLGIIYKIAPEVQIGATVVSPTFSSVRELFQQSLAASPRDPNIINPSNGPTPPSSVAVVTSNDDFPYSMQTPFRATGGATVFLGKAGFLTATAEYVGYGGMRARTTAFNDVQLNNQFRNDVRQEVQATYKSVVNLRAGAEFRAGIARIRAGVGYLPSAYVFDLDRVPRADRSKLLVSAGLGVRNERFFADLSGSYLTYSSGFTPYSLPSDANTPTVLTNNRGTNVTLSVGTFF</sequence>
<evidence type="ECO:0000313" key="1">
    <source>
        <dbReference type="EMBL" id="QJD80589.1"/>
    </source>
</evidence>
<dbReference type="Gene3D" id="2.40.160.60">
    <property type="entry name" value="Outer membrane protein transport protein (OMPP1/FadL/TodX)"/>
    <property type="match status" value="1"/>
</dbReference>
<reference evidence="1 2" key="1">
    <citation type="submission" date="2020-04" db="EMBL/GenBank/DDBJ databases">
        <title>Genome sequencing of novel species.</title>
        <authorList>
            <person name="Heo J."/>
            <person name="Kim S.-J."/>
            <person name="Kim J.-S."/>
            <person name="Hong S.-B."/>
            <person name="Kwon S.-W."/>
        </authorList>
    </citation>
    <scope>NUCLEOTIDE SEQUENCE [LARGE SCALE GENOMIC DNA]</scope>
    <source>
        <strain evidence="1 2">CJU-R4</strain>
    </source>
</reference>
<protein>
    <submittedName>
        <fullName evidence="1">Uncharacterized protein</fullName>
    </submittedName>
</protein>
<keyword evidence="2" id="KW-1185">Reference proteome</keyword>
<dbReference type="EMBL" id="CP051677">
    <property type="protein sequence ID" value="QJD80589.1"/>
    <property type="molecule type" value="Genomic_DNA"/>
</dbReference>
<dbReference type="AlphaFoldDB" id="A0A7L5DQ87"/>
<name>A0A7L5DQ87_9BACT</name>
<proteinExistence type="predicted"/>
<evidence type="ECO:0000313" key="2">
    <source>
        <dbReference type="Proteomes" id="UP000501128"/>
    </source>
</evidence>
<accession>A0A7L5DQ87</accession>
<dbReference type="KEGG" id="srho:HH216_20855"/>
<organism evidence="1 2">
    <name type="scientific">Spirosoma rhododendri</name>
    <dbReference type="NCBI Taxonomy" id="2728024"/>
    <lineage>
        <taxon>Bacteria</taxon>
        <taxon>Pseudomonadati</taxon>
        <taxon>Bacteroidota</taxon>
        <taxon>Cytophagia</taxon>
        <taxon>Cytophagales</taxon>
        <taxon>Cytophagaceae</taxon>
        <taxon>Spirosoma</taxon>
    </lineage>
</organism>